<sequence>MKVVIFNQKGGVGKTTTAVNLGAALARSGAGRVVLADLDPQMHLTASLGFDPEAAGWTAADWLAGRPGAPVEVPDEPGLSLVPGAADPLSAEGGLPEVADDWLIMDCAPVWSPLVLGFIKACDLVICPLEPDFLGLSGVNRLLRQLRQEGLPLDRIRLLVSRYNRRLVVHREVRARLLERFGDGMLLPVEINSSVRLAETPGYGRTIFTHAPDSTGATDFTTLASLLTGRGKKKTRRQDA</sequence>
<dbReference type="EMBL" id="BMYQ01000001">
    <property type="protein sequence ID" value="GGW21524.1"/>
    <property type="molecule type" value="Genomic_DNA"/>
</dbReference>
<gene>
    <name evidence="2" type="primary">slp</name>
    <name evidence="2" type="ORF">GCM10011452_02230</name>
</gene>
<dbReference type="InterPro" id="IPR050678">
    <property type="entry name" value="DNA_Partitioning_ATPase"/>
</dbReference>
<dbReference type="Pfam" id="PF01656">
    <property type="entry name" value="CbiA"/>
    <property type="match status" value="1"/>
</dbReference>
<proteinExistence type="predicted"/>
<accession>A0A918MH08</accession>
<dbReference type="PANTHER" id="PTHR13696:SF99">
    <property type="entry name" value="COBYRINIC ACID AC-DIAMIDE SYNTHASE"/>
    <property type="match status" value="1"/>
</dbReference>
<dbReference type="Gene3D" id="3.40.50.300">
    <property type="entry name" value="P-loop containing nucleotide triphosphate hydrolases"/>
    <property type="match status" value="1"/>
</dbReference>
<dbReference type="Proteomes" id="UP000628984">
    <property type="component" value="Unassembled WGS sequence"/>
</dbReference>
<evidence type="ECO:0000313" key="3">
    <source>
        <dbReference type="Proteomes" id="UP000628984"/>
    </source>
</evidence>
<evidence type="ECO:0000259" key="1">
    <source>
        <dbReference type="Pfam" id="PF01656"/>
    </source>
</evidence>
<dbReference type="CDD" id="cd02042">
    <property type="entry name" value="ParAB_family"/>
    <property type="match status" value="1"/>
</dbReference>
<dbReference type="PANTHER" id="PTHR13696">
    <property type="entry name" value="P-LOOP CONTAINING NUCLEOSIDE TRIPHOSPHATE HYDROLASE"/>
    <property type="match status" value="1"/>
</dbReference>
<reference evidence="2" key="2">
    <citation type="submission" date="2020-09" db="EMBL/GenBank/DDBJ databases">
        <authorList>
            <person name="Sun Q."/>
            <person name="Kim S."/>
        </authorList>
    </citation>
    <scope>NUCLEOTIDE SEQUENCE</scope>
    <source>
        <strain evidence="2">KCTC 23714</strain>
    </source>
</reference>
<keyword evidence="3" id="KW-1185">Reference proteome</keyword>
<name>A0A918MH08_9RHOB</name>
<dbReference type="InterPro" id="IPR027417">
    <property type="entry name" value="P-loop_NTPase"/>
</dbReference>
<reference evidence="2" key="1">
    <citation type="journal article" date="2014" name="Int. J. Syst. Evol. Microbiol.">
        <title>Complete genome sequence of Corynebacterium casei LMG S-19264T (=DSM 44701T), isolated from a smear-ripened cheese.</title>
        <authorList>
            <consortium name="US DOE Joint Genome Institute (JGI-PGF)"/>
            <person name="Walter F."/>
            <person name="Albersmeier A."/>
            <person name="Kalinowski J."/>
            <person name="Ruckert C."/>
        </authorList>
    </citation>
    <scope>NUCLEOTIDE SEQUENCE</scope>
    <source>
        <strain evidence="2">KCTC 23714</strain>
    </source>
</reference>
<organism evidence="2 3">
    <name type="scientific">Gemmobacter lanyuensis</name>
    <dbReference type="NCBI Taxonomy" id="1054497"/>
    <lineage>
        <taxon>Bacteria</taxon>
        <taxon>Pseudomonadati</taxon>
        <taxon>Pseudomonadota</taxon>
        <taxon>Alphaproteobacteria</taxon>
        <taxon>Rhodobacterales</taxon>
        <taxon>Paracoccaceae</taxon>
        <taxon>Gemmobacter</taxon>
    </lineage>
</organism>
<protein>
    <submittedName>
        <fullName evidence="2">Chromosome partitioning protein ParA</fullName>
    </submittedName>
</protein>
<feature type="domain" description="CobQ/CobB/MinD/ParA nucleotide binding" evidence="1">
    <location>
        <begin position="3"/>
        <end position="206"/>
    </location>
</feature>
<dbReference type="SUPFAM" id="SSF52540">
    <property type="entry name" value="P-loop containing nucleoside triphosphate hydrolases"/>
    <property type="match status" value="1"/>
</dbReference>
<dbReference type="InterPro" id="IPR002586">
    <property type="entry name" value="CobQ/CobB/MinD/ParA_Nub-bd_dom"/>
</dbReference>
<evidence type="ECO:0000313" key="2">
    <source>
        <dbReference type="EMBL" id="GGW21524.1"/>
    </source>
</evidence>
<dbReference type="AlphaFoldDB" id="A0A918MH08"/>
<dbReference type="RefSeq" id="WP_189631964.1">
    <property type="nucleotide sequence ID" value="NZ_BMYQ01000001.1"/>
</dbReference>
<comment type="caution">
    <text evidence="2">The sequence shown here is derived from an EMBL/GenBank/DDBJ whole genome shotgun (WGS) entry which is preliminary data.</text>
</comment>